<evidence type="ECO:0000256" key="1">
    <source>
        <dbReference type="SAM" id="MobiDB-lite"/>
    </source>
</evidence>
<protein>
    <submittedName>
        <fullName evidence="3">M15 family metallopeptidase</fullName>
    </submittedName>
</protein>
<accession>A0ABN2YSM2</accession>
<comment type="caution">
    <text evidence="3">The sequence shown here is derived from an EMBL/GenBank/DDBJ whole genome shotgun (WGS) entry which is preliminary data.</text>
</comment>
<proteinExistence type="predicted"/>
<evidence type="ECO:0000259" key="2">
    <source>
        <dbReference type="Pfam" id="PF02557"/>
    </source>
</evidence>
<dbReference type="Proteomes" id="UP001500443">
    <property type="component" value="Unassembled WGS sequence"/>
</dbReference>
<evidence type="ECO:0000313" key="4">
    <source>
        <dbReference type="Proteomes" id="UP001500443"/>
    </source>
</evidence>
<organism evidence="3 4">
    <name type="scientific">Streptomyces synnematoformans</name>
    <dbReference type="NCBI Taxonomy" id="415721"/>
    <lineage>
        <taxon>Bacteria</taxon>
        <taxon>Bacillati</taxon>
        <taxon>Actinomycetota</taxon>
        <taxon>Actinomycetes</taxon>
        <taxon>Kitasatosporales</taxon>
        <taxon>Streptomycetaceae</taxon>
        <taxon>Streptomyces</taxon>
    </lineage>
</organism>
<evidence type="ECO:0000313" key="3">
    <source>
        <dbReference type="EMBL" id="GAA2131742.1"/>
    </source>
</evidence>
<dbReference type="InterPro" id="IPR003709">
    <property type="entry name" value="VanY-like_core_dom"/>
</dbReference>
<gene>
    <name evidence="3" type="ORF">GCM10009802_39980</name>
</gene>
<name>A0ABN2YSM2_9ACTN</name>
<dbReference type="CDD" id="cd14846">
    <property type="entry name" value="Peptidase_M15_like"/>
    <property type="match status" value="1"/>
</dbReference>
<dbReference type="EMBL" id="BAAAPF010000140">
    <property type="protein sequence ID" value="GAA2131742.1"/>
    <property type="molecule type" value="Genomic_DNA"/>
</dbReference>
<dbReference type="PANTHER" id="PTHR34385:SF1">
    <property type="entry name" value="PEPTIDOGLYCAN L-ALANYL-D-GLUTAMATE ENDOPEPTIDASE CWLK"/>
    <property type="match status" value="1"/>
</dbReference>
<dbReference type="PANTHER" id="PTHR34385">
    <property type="entry name" value="D-ALANYL-D-ALANINE CARBOXYPEPTIDASE"/>
    <property type="match status" value="1"/>
</dbReference>
<dbReference type="InterPro" id="IPR052179">
    <property type="entry name" value="DD-CPase-like"/>
</dbReference>
<feature type="domain" description="D-alanyl-D-alanine carboxypeptidase-like core" evidence="2">
    <location>
        <begin position="78"/>
        <end position="163"/>
    </location>
</feature>
<reference evidence="3 4" key="1">
    <citation type="journal article" date="2019" name="Int. J. Syst. Evol. Microbiol.">
        <title>The Global Catalogue of Microorganisms (GCM) 10K type strain sequencing project: providing services to taxonomists for standard genome sequencing and annotation.</title>
        <authorList>
            <consortium name="The Broad Institute Genomics Platform"/>
            <consortium name="The Broad Institute Genome Sequencing Center for Infectious Disease"/>
            <person name="Wu L."/>
            <person name="Ma J."/>
        </authorList>
    </citation>
    <scope>NUCLEOTIDE SEQUENCE [LARGE SCALE GENOMIC DNA]</scope>
    <source>
        <strain evidence="3 4">JCM 15481</strain>
    </source>
</reference>
<dbReference type="InterPro" id="IPR009045">
    <property type="entry name" value="Zn_M74/Hedgehog-like"/>
</dbReference>
<dbReference type="Pfam" id="PF02557">
    <property type="entry name" value="VanY"/>
    <property type="match status" value="1"/>
</dbReference>
<dbReference type="Gene3D" id="3.30.1380.10">
    <property type="match status" value="1"/>
</dbReference>
<dbReference type="SUPFAM" id="SSF55166">
    <property type="entry name" value="Hedgehog/DD-peptidase"/>
    <property type="match status" value="1"/>
</dbReference>
<keyword evidence="4" id="KW-1185">Reference proteome</keyword>
<feature type="region of interest" description="Disordered" evidence="1">
    <location>
        <begin position="20"/>
        <end position="63"/>
    </location>
</feature>
<sequence>MIAVIAAVVVPLGYRSMETPSGTAAPADSAAPVTPDASAPVPRTSSPRREHGGPVGEADGVVPDGTTVFDDATPAVAELDAELLDALREAAADAAAYGVGFQVNSGWRSAAYQERLLREAVAEHGSVAEAARWVATPETSPHVSGDAVDIGGSDAQTWLFEHGAAYGLCPVYRNEPWHYELRTEAVDGRCPPMYADPTHDPRMQR</sequence>